<accession>A0AAD4CV61</accession>
<feature type="compositionally biased region" description="Low complexity" evidence="1">
    <location>
        <begin position="167"/>
        <end position="180"/>
    </location>
</feature>
<feature type="compositionally biased region" description="Basic and acidic residues" evidence="1">
    <location>
        <begin position="1011"/>
        <end position="1047"/>
    </location>
</feature>
<feature type="region of interest" description="Disordered" evidence="1">
    <location>
        <begin position="1189"/>
        <end position="1211"/>
    </location>
</feature>
<name>A0AAD4CV61_ASPNN</name>
<feature type="compositionally biased region" description="Basic and acidic residues" evidence="1">
    <location>
        <begin position="663"/>
        <end position="675"/>
    </location>
</feature>
<feature type="region of interest" description="Disordered" evidence="1">
    <location>
        <begin position="840"/>
        <end position="962"/>
    </location>
</feature>
<evidence type="ECO:0008006" key="4">
    <source>
        <dbReference type="Google" id="ProtNLM"/>
    </source>
</evidence>
<dbReference type="InterPro" id="IPR017956">
    <property type="entry name" value="AT_hook_DNA-bd_motif"/>
</dbReference>
<comment type="caution">
    <text evidence="2">The sequence shown here is derived from an EMBL/GenBank/DDBJ whole genome shotgun (WGS) entry which is preliminary data.</text>
</comment>
<feature type="compositionally biased region" description="Polar residues" evidence="1">
    <location>
        <begin position="849"/>
        <end position="861"/>
    </location>
</feature>
<evidence type="ECO:0000256" key="1">
    <source>
        <dbReference type="SAM" id="MobiDB-lite"/>
    </source>
</evidence>
<feature type="compositionally biased region" description="Acidic residues" evidence="1">
    <location>
        <begin position="994"/>
        <end position="1007"/>
    </location>
</feature>
<feature type="region of interest" description="Disordered" evidence="1">
    <location>
        <begin position="618"/>
        <end position="809"/>
    </location>
</feature>
<feature type="compositionally biased region" description="Basic and acidic residues" evidence="1">
    <location>
        <begin position="693"/>
        <end position="707"/>
    </location>
</feature>
<proteinExistence type="predicted"/>
<feature type="compositionally biased region" description="Polar residues" evidence="1">
    <location>
        <begin position="296"/>
        <end position="309"/>
    </location>
</feature>
<organism evidence="2 3">
    <name type="scientific">Aspergillus nanangensis</name>
    <dbReference type="NCBI Taxonomy" id="2582783"/>
    <lineage>
        <taxon>Eukaryota</taxon>
        <taxon>Fungi</taxon>
        <taxon>Dikarya</taxon>
        <taxon>Ascomycota</taxon>
        <taxon>Pezizomycotina</taxon>
        <taxon>Eurotiomycetes</taxon>
        <taxon>Eurotiomycetidae</taxon>
        <taxon>Eurotiales</taxon>
        <taxon>Aspergillaceae</taxon>
        <taxon>Aspergillus</taxon>
        <taxon>Aspergillus subgen. Circumdati</taxon>
    </lineage>
</organism>
<feature type="region of interest" description="Disordered" evidence="1">
    <location>
        <begin position="31"/>
        <end position="65"/>
    </location>
</feature>
<feature type="compositionally biased region" description="Basic residues" evidence="1">
    <location>
        <begin position="190"/>
        <end position="199"/>
    </location>
</feature>
<dbReference type="GO" id="GO:0003677">
    <property type="term" value="F:DNA binding"/>
    <property type="evidence" value="ECO:0007669"/>
    <property type="project" value="InterPro"/>
</dbReference>
<reference evidence="2" key="2">
    <citation type="submission" date="2020-02" db="EMBL/GenBank/DDBJ databases">
        <authorList>
            <person name="Gilchrist C.L.M."/>
            <person name="Chooi Y.-H."/>
        </authorList>
    </citation>
    <scope>NUCLEOTIDE SEQUENCE</scope>
    <source>
        <strain evidence="2">MST-FP2251</strain>
    </source>
</reference>
<feature type="compositionally biased region" description="Acidic residues" evidence="1">
    <location>
        <begin position="743"/>
        <end position="754"/>
    </location>
</feature>
<dbReference type="EMBL" id="VCAU01000009">
    <property type="protein sequence ID" value="KAF9893136.1"/>
    <property type="molecule type" value="Genomic_DNA"/>
</dbReference>
<feature type="compositionally biased region" description="Acidic residues" evidence="1">
    <location>
        <begin position="265"/>
        <end position="276"/>
    </location>
</feature>
<feature type="compositionally biased region" description="Polar residues" evidence="1">
    <location>
        <begin position="782"/>
        <end position="791"/>
    </location>
</feature>
<feature type="region of interest" description="Disordered" evidence="1">
    <location>
        <begin position="117"/>
        <end position="489"/>
    </location>
</feature>
<evidence type="ECO:0000313" key="3">
    <source>
        <dbReference type="Proteomes" id="UP001194746"/>
    </source>
</evidence>
<dbReference type="SMART" id="SM00384">
    <property type="entry name" value="AT_hook"/>
    <property type="match status" value="2"/>
</dbReference>
<feature type="compositionally biased region" description="Polar residues" evidence="1">
    <location>
        <begin position="1050"/>
        <end position="1063"/>
    </location>
</feature>
<feature type="compositionally biased region" description="Basic and acidic residues" evidence="1">
    <location>
        <begin position="378"/>
        <end position="393"/>
    </location>
</feature>
<feature type="compositionally biased region" description="Polar residues" evidence="1">
    <location>
        <begin position="404"/>
        <end position="430"/>
    </location>
</feature>
<feature type="compositionally biased region" description="Polar residues" evidence="1">
    <location>
        <begin position="463"/>
        <end position="485"/>
    </location>
</feature>
<feature type="region of interest" description="Disordered" evidence="1">
    <location>
        <begin position="85"/>
        <end position="105"/>
    </location>
</feature>
<feature type="compositionally biased region" description="Basic and acidic residues" evidence="1">
    <location>
        <begin position="733"/>
        <end position="742"/>
    </location>
</feature>
<feature type="compositionally biased region" description="Polar residues" evidence="1">
    <location>
        <begin position="676"/>
        <end position="686"/>
    </location>
</feature>
<feature type="compositionally biased region" description="Basic and acidic residues" evidence="1">
    <location>
        <begin position="1064"/>
        <end position="1074"/>
    </location>
</feature>
<dbReference type="Proteomes" id="UP001194746">
    <property type="component" value="Unassembled WGS sequence"/>
</dbReference>
<reference evidence="2" key="1">
    <citation type="journal article" date="2019" name="Beilstein J. Org. Chem.">
        <title>Nanangenines: drimane sesquiterpenoids as the dominant metabolite cohort of a novel Australian fungus, Aspergillus nanangensis.</title>
        <authorList>
            <person name="Lacey H.J."/>
            <person name="Gilchrist C.L.M."/>
            <person name="Crombie A."/>
            <person name="Kalaitzis J.A."/>
            <person name="Vuong D."/>
            <person name="Rutledge P.J."/>
            <person name="Turner P."/>
            <person name="Pitt J.I."/>
            <person name="Lacey E."/>
            <person name="Chooi Y.H."/>
            <person name="Piggott A.M."/>
        </authorList>
    </citation>
    <scope>NUCLEOTIDE SEQUENCE</scope>
    <source>
        <strain evidence="2">MST-FP2251</strain>
    </source>
</reference>
<feature type="compositionally biased region" description="Basic and acidic residues" evidence="1">
    <location>
        <begin position="1189"/>
        <end position="1201"/>
    </location>
</feature>
<feature type="region of interest" description="Disordered" evidence="1">
    <location>
        <begin position="991"/>
        <end position="1074"/>
    </location>
</feature>
<protein>
    <recommendedName>
        <fullName evidence="4">AT DNA binding protein</fullName>
    </recommendedName>
</protein>
<keyword evidence="3" id="KW-1185">Reference proteome</keyword>
<feature type="compositionally biased region" description="Basic and acidic residues" evidence="1">
    <location>
        <begin position="141"/>
        <end position="150"/>
    </location>
</feature>
<dbReference type="AlphaFoldDB" id="A0AAD4CV61"/>
<feature type="compositionally biased region" description="Polar residues" evidence="1">
    <location>
        <begin position="31"/>
        <end position="49"/>
    </location>
</feature>
<sequence length="1211" mass="135576">MSIHSSTSSDILGPPGDAEYLISSPVKPFNGRQNFMSPSNFKLLQTPASSKGKRPRFSLSPTKSAHSVRFDDVLLPAASPAMMKFNGQQRSLSPDKANIDGNQSPWRIRVTLEATQDEEDAAQDSPARKRARHSTTTTKIPLKDESEQTPRRRRGRPRKSDALELHATPTPTPNTGSPGNTPGPGGSASPKRKRGRPRKSSLSQIHTVGHEEQSIDQRIAPVQQHQQPEPEPSVEPDNKIPSDHLSPAPEPYQSWSPLNIAADNGSDDDELPDDQGMDLLAFEETGAEGVDETHQPRSSPRVTFDTPNIDTVDDAYLRIGEPNLDSTPSKMPSPPKENHVASVENTLYAGHTPMAPRRYPTPTSSSQVDDERPEQEDDPHAFHDPTDDHREFDSIMESEGFSMVSLNTLPSAKQHGLSTNSKPKAMSNTKVVKGSLLPFLDRDTAKSSNRRSPFAREDKEMETSPNSQPELVTVTERQQASSRSRLISKPSVVYPSLQDHLSSPRQIFPEPATAESSVPASPVTIRQRKPLATLTNMIRAGITLESVLRSSSEADTARIRLKSHPSAFQGQPASDLDAPKRRLERLFSGFDPRVQAKLRAGLGFAQELATRHIEKEMEQARHAELSSQERRNSETEGVDELTPQRGLDQRQADDTPGTVMRRRIQEWQREREANSRDVQMANSSQVIVIESDESGHPSPDSDGHDYADFYVNQYDDHSVSDQSDVVLDEPQEPEARLAHEPVDDIDVEEDDGYEDIWQQEALDQDDAPGQSSVVDDREGSGQYDQGSSPWKSSERGHFSSPAYWTNENDKVPFLGQSRVRQLREQEVDISGLLRAEITPNRSRYYYGKSSPSSATNEQALESSPAKAESQKDDDANEYEAQPDDIHPEHYLETSPRGASEDDDFQIDPTTRFENSMHHLDPSTGNSEDEESIEDAALAELPPAHEELNMTPKRPQTDSGNIPASSWLQKIVSLTPGWLKAPNRKLVEPSIYSTQEEDSDNEEADDMPDLVPTHREEEPRSEFVEENDLKDTPRPLRQSVERTHERRMSSRRSSTQEADISHLSTESRVRGRPYERPPPLAVSGYFSDEHYYLLRRLYRLAIKYPERFPYYPDSGRPDIIGDWIWTSDGAYGVAITERQFSIIDRFIQQLAKGDIQAGGTGQVGWTDADLHKRLISVIIGEQIRAEALEQQKEERAESETTRARSIASRLWR</sequence>
<gene>
    <name evidence="2" type="ORF">FE257_012547</name>
</gene>
<evidence type="ECO:0000313" key="2">
    <source>
        <dbReference type="EMBL" id="KAF9893136.1"/>
    </source>
</evidence>
<feature type="compositionally biased region" description="Basic and acidic residues" evidence="1">
    <location>
        <begin position="618"/>
        <end position="634"/>
    </location>
</feature>